<name>A0A7S3FML0_9CHLO</name>
<dbReference type="FunFam" id="1.10.10.41:FF:000001">
    <property type="entry name" value="DNA topoisomerase I"/>
    <property type="match status" value="1"/>
</dbReference>
<dbReference type="InterPro" id="IPR025834">
    <property type="entry name" value="TopoI_C_dom"/>
</dbReference>
<dbReference type="InterPro" id="IPR018521">
    <property type="entry name" value="TopoIB_AS"/>
</dbReference>
<dbReference type="InterPro" id="IPR014711">
    <property type="entry name" value="TopoI_cat_a-hlx-sub_euk"/>
</dbReference>
<feature type="coiled-coil region" evidence="10">
    <location>
        <begin position="587"/>
        <end position="653"/>
    </location>
</feature>
<dbReference type="GO" id="GO:0006265">
    <property type="term" value="P:DNA topological change"/>
    <property type="evidence" value="ECO:0007669"/>
    <property type="project" value="UniProtKB-UniRule"/>
</dbReference>
<evidence type="ECO:0000256" key="3">
    <source>
        <dbReference type="ARBA" id="ARBA00022553"/>
    </source>
</evidence>
<dbReference type="GO" id="GO:0003917">
    <property type="term" value="F:DNA topoisomerase type I (single strand cut, ATP-independent) activity"/>
    <property type="evidence" value="ECO:0007669"/>
    <property type="project" value="UniProtKB-UniRule"/>
</dbReference>
<evidence type="ECO:0000256" key="11">
    <source>
        <dbReference type="SAM" id="MobiDB-lite"/>
    </source>
</evidence>
<dbReference type="FunFam" id="2.170.11.10:FF:000001">
    <property type="entry name" value="DNA topoisomerase I"/>
    <property type="match status" value="1"/>
</dbReference>
<dbReference type="GO" id="GO:0005730">
    <property type="term" value="C:nucleolus"/>
    <property type="evidence" value="ECO:0007669"/>
    <property type="project" value="TreeGrafter"/>
</dbReference>
<dbReference type="InterPro" id="IPR051062">
    <property type="entry name" value="Topoisomerase_IB"/>
</dbReference>
<feature type="compositionally biased region" description="Basic residues" evidence="11">
    <location>
        <begin position="68"/>
        <end position="78"/>
    </location>
</feature>
<feature type="coiled-coil region" evidence="10">
    <location>
        <begin position="240"/>
        <end position="267"/>
    </location>
</feature>
<organism evidence="13">
    <name type="scientific">Chloropicon roscoffensis</name>
    <dbReference type="NCBI Taxonomy" id="1461544"/>
    <lineage>
        <taxon>Eukaryota</taxon>
        <taxon>Viridiplantae</taxon>
        <taxon>Chlorophyta</taxon>
        <taxon>Chloropicophyceae</taxon>
        <taxon>Chloropicales</taxon>
        <taxon>Chloropicaceae</taxon>
        <taxon>Chloropicon</taxon>
    </lineage>
</organism>
<dbReference type="SUPFAM" id="SSF56741">
    <property type="entry name" value="Eukaryotic DNA topoisomerase I, N-terminal DNA-binding fragment"/>
    <property type="match status" value="1"/>
</dbReference>
<dbReference type="EMBL" id="CP151502">
    <property type="protein sequence ID" value="WZN60181.1"/>
    <property type="molecule type" value="Genomic_DNA"/>
</dbReference>
<dbReference type="GO" id="GO:0003677">
    <property type="term" value="F:DNA binding"/>
    <property type="evidence" value="ECO:0007669"/>
    <property type="project" value="UniProtKB-UniRule"/>
</dbReference>
<feature type="compositionally biased region" description="Basic residues" evidence="11">
    <location>
        <begin position="91"/>
        <end position="108"/>
    </location>
</feature>
<dbReference type="PROSITE" id="PS52038">
    <property type="entry name" value="TOPO_IB_2"/>
    <property type="match status" value="1"/>
</dbReference>
<dbReference type="SMART" id="SM00435">
    <property type="entry name" value="TOPEUc"/>
    <property type="match status" value="1"/>
</dbReference>
<evidence type="ECO:0000256" key="5">
    <source>
        <dbReference type="ARBA" id="ARBA00023054"/>
    </source>
</evidence>
<dbReference type="FunFam" id="1.10.132.10:FF:000002">
    <property type="entry name" value="DNA topoisomerase I"/>
    <property type="match status" value="1"/>
</dbReference>
<dbReference type="PROSITE" id="PS00176">
    <property type="entry name" value="TOPO_IB_1"/>
    <property type="match status" value="1"/>
</dbReference>
<proteinExistence type="inferred from homology"/>
<dbReference type="InterPro" id="IPR013500">
    <property type="entry name" value="TopoI_cat_euk"/>
</dbReference>
<dbReference type="InterPro" id="IPR013499">
    <property type="entry name" value="TopoI_euk"/>
</dbReference>
<feature type="active site" description="O-(3'-phospho-DNA)-tyrosine intermediate" evidence="8">
    <location>
        <position position="665"/>
    </location>
</feature>
<evidence type="ECO:0000313" key="13">
    <source>
        <dbReference type="EMBL" id="CAE0188761.1"/>
    </source>
</evidence>
<evidence type="ECO:0000313" key="14">
    <source>
        <dbReference type="EMBL" id="WZN60181.1"/>
    </source>
</evidence>
<dbReference type="GO" id="GO:0007059">
    <property type="term" value="P:chromosome segregation"/>
    <property type="evidence" value="ECO:0007669"/>
    <property type="project" value="TreeGrafter"/>
</dbReference>
<evidence type="ECO:0000256" key="6">
    <source>
        <dbReference type="ARBA" id="ARBA00023125"/>
    </source>
</evidence>
<evidence type="ECO:0000256" key="1">
    <source>
        <dbReference type="ARBA" id="ARBA00000213"/>
    </source>
</evidence>
<sequence length="706" mass="79777">MSSSSSEEVPLAKLVAARSSDGPPAAKKPKVIPANADSDSDSDDVPLAARMAKMPVPASPQAASSTKKSSKLSKKSLKQIHSGTSSGRSEKLKKIKQQKIKKERKANKVAKAGAKPTARKAGSGIKSKIKRNAANGKGKKAVEGNGKKVMWTTLHHHGVLFPPEYTPHGVKMLYDNKAVDLTPAQEEVMTAYAMMRETDYLKKPTFVKNAWNAMKAVLGKNHVIKSLDKCDFTPIWEWHLAEKEKKKQMTKEEKKKVKEDKDAAEAKYKFCQVDDRREQVGNFRVEPPGLFRGRGEHPKMGMWKRRVYPEEVTINIGEDAEVPKCPVPGHRWGRVQHDHTVTWLACWNDPINVRDLKYVFLAANSQFKAESDLAKYEKARKLKDYIEKIRKDYMKGLKSKDKVKRQMACAIYLIDRLALRAGHEKDEDEADTVGCCTLKVDNVEFLDVGDDGKHEVKFDFLGKDSIRYENVAEIHELVYSNMKDFSLKTIDGKRAKRPEDLLFDGMSATDINQLFKCYMPGLSAKVFRTYNASITLAKLLREQTDAQQRYSGKPVEEKKADYDRANKEVAILCNHQRSVPKGHAGSMDKLNEKLKALVEEVKGLKDDFKKAKAGEHKDAKGKFVAAEKVKTKLDRAQERLKKLKLQRAVKEDLKTVALGTSKINYMDPRITIAWCKAFETPIEKIFNKSLLSKFHWAMTCEPTFSF</sequence>
<dbReference type="GO" id="GO:0006260">
    <property type="term" value="P:DNA replication"/>
    <property type="evidence" value="ECO:0007669"/>
    <property type="project" value="TreeGrafter"/>
</dbReference>
<dbReference type="GO" id="GO:0005694">
    <property type="term" value="C:chromosome"/>
    <property type="evidence" value="ECO:0007669"/>
    <property type="project" value="InterPro"/>
</dbReference>
<evidence type="ECO:0000259" key="12">
    <source>
        <dbReference type="SMART" id="SM00435"/>
    </source>
</evidence>
<evidence type="ECO:0000256" key="9">
    <source>
        <dbReference type="RuleBase" id="RU365101"/>
    </source>
</evidence>
<dbReference type="AlphaFoldDB" id="A0A7S3FML0"/>
<keyword evidence="3" id="KW-0597">Phosphoprotein</keyword>
<comment type="similarity">
    <text evidence="2 8 9">Belongs to the type IB topoisomerase family.</text>
</comment>
<dbReference type="Gene3D" id="1.10.10.41">
    <property type="entry name" value="Yeast DNA topoisomerase - domain 1"/>
    <property type="match status" value="1"/>
</dbReference>
<keyword evidence="15" id="KW-1185">Reference proteome</keyword>
<evidence type="ECO:0000256" key="10">
    <source>
        <dbReference type="SAM" id="Coils"/>
    </source>
</evidence>
<dbReference type="InterPro" id="IPR013034">
    <property type="entry name" value="DNA_topo_DNA_db_N_dom1"/>
</dbReference>
<reference evidence="13" key="1">
    <citation type="submission" date="2021-01" db="EMBL/GenBank/DDBJ databases">
        <authorList>
            <person name="Corre E."/>
            <person name="Pelletier E."/>
            <person name="Niang G."/>
            <person name="Scheremetjew M."/>
            <person name="Finn R."/>
            <person name="Kale V."/>
            <person name="Holt S."/>
            <person name="Cochrane G."/>
            <person name="Meng A."/>
            <person name="Brown T."/>
            <person name="Cohen L."/>
        </authorList>
    </citation>
    <scope>NUCLEOTIDE SEQUENCE</scope>
    <source>
        <strain evidence="13">RCC1871</strain>
    </source>
</reference>
<dbReference type="Gene3D" id="3.90.15.10">
    <property type="entry name" value="Topoisomerase I, Chain A, domain 3"/>
    <property type="match status" value="1"/>
</dbReference>
<reference evidence="14 15" key="2">
    <citation type="submission" date="2024-03" db="EMBL/GenBank/DDBJ databases">
        <title>Complete genome sequence of the green alga Chloropicon roscoffensis RCC1871.</title>
        <authorList>
            <person name="Lemieux C."/>
            <person name="Pombert J.-F."/>
            <person name="Otis C."/>
            <person name="Turmel M."/>
        </authorList>
    </citation>
    <scope>NUCLEOTIDE SEQUENCE [LARGE SCALE GENOMIC DNA]</scope>
    <source>
        <strain evidence="14 15">RCC1871</strain>
    </source>
</reference>
<dbReference type="SUPFAM" id="SSF56349">
    <property type="entry name" value="DNA breaking-rejoining enzymes"/>
    <property type="match status" value="1"/>
</dbReference>
<dbReference type="InterPro" id="IPR036202">
    <property type="entry name" value="TopoI_DNA-bd_euk_N_sf"/>
</dbReference>
<comment type="catalytic activity">
    <reaction evidence="1 8 9">
        <text>ATP-independent breakage of single-stranded DNA, followed by passage and rejoining.</text>
        <dbReference type="EC" id="5.6.2.1"/>
    </reaction>
</comment>
<dbReference type="Pfam" id="PF02919">
    <property type="entry name" value="Topoisom_I_N"/>
    <property type="match status" value="1"/>
</dbReference>
<dbReference type="InterPro" id="IPR011010">
    <property type="entry name" value="DNA_brk_join_enz"/>
</dbReference>
<keyword evidence="7 8" id="KW-0413">Isomerase</keyword>
<dbReference type="Pfam" id="PF01028">
    <property type="entry name" value="Topoisom_I"/>
    <property type="match status" value="1"/>
</dbReference>
<keyword evidence="5 10" id="KW-0175">Coiled coil</keyword>
<dbReference type="Proteomes" id="UP001472866">
    <property type="component" value="Chromosome 02"/>
</dbReference>
<dbReference type="PRINTS" id="PR00416">
    <property type="entry name" value="EUTPISMRASEI"/>
</dbReference>
<keyword evidence="4 8" id="KW-0799">Topoisomerase</keyword>
<evidence type="ECO:0000256" key="4">
    <source>
        <dbReference type="ARBA" id="ARBA00023029"/>
    </source>
</evidence>
<dbReference type="CDD" id="cd00660">
    <property type="entry name" value="Topoisomer_IB_N"/>
    <property type="match status" value="1"/>
</dbReference>
<dbReference type="InterPro" id="IPR014727">
    <property type="entry name" value="TopoI_cat_a/b-sub_euk"/>
</dbReference>
<dbReference type="Pfam" id="PF14370">
    <property type="entry name" value="Topo_C_assoc"/>
    <property type="match status" value="1"/>
</dbReference>
<dbReference type="Gene3D" id="2.170.11.10">
    <property type="entry name" value="DNA Topoisomerase I, domain 2"/>
    <property type="match status" value="1"/>
</dbReference>
<feature type="region of interest" description="Disordered" evidence="11">
    <location>
        <begin position="1"/>
        <end position="125"/>
    </location>
</feature>
<dbReference type="Gene3D" id="1.10.132.10">
    <property type="match status" value="1"/>
</dbReference>
<comment type="function">
    <text evidence="9">Releases the supercoiling and torsional tension of DNA introduced during the DNA replication and transcription by transiently cleaving and rejoining one strand of the DNA duplex. Introduces a single-strand break via transesterification at the specific target site 5'-[CT]CCTTp site in duplex DNA. The scissile phosphodiester is attacked by the catalytic tyrosine of the enzyme, resulting in the formation of a DNA-(3'-phosphotyrosyl)-enzyme intermediate and the expulsion of a 5'-OH DNA strand. The free DNA strand then undergoes passage around the unbroken strand thus removing DNA supercoils. Finally, in the religation step, the DNA 5'-OH attacks the covalent intermediate to expel the active-site tyrosine and restore the DNA phosphodiester backbone.</text>
</comment>
<dbReference type="EMBL" id="HBHZ01002367">
    <property type="protein sequence ID" value="CAE0188761.1"/>
    <property type="molecule type" value="Transcribed_RNA"/>
</dbReference>
<dbReference type="EC" id="5.6.2.1" evidence="9"/>
<evidence type="ECO:0000256" key="2">
    <source>
        <dbReference type="ARBA" id="ARBA00006645"/>
    </source>
</evidence>
<dbReference type="InterPro" id="IPR013030">
    <property type="entry name" value="DNA_topo_DNA_db_N_dom2"/>
</dbReference>
<evidence type="ECO:0000313" key="15">
    <source>
        <dbReference type="Proteomes" id="UP001472866"/>
    </source>
</evidence>
<dbReference type="PANTHER" id="PTHR10290:SF3">
    <property type="entry name" value="DNA TOPOISOMERASE 1"/>
    <property type="match status" value="1"/>
</dbReference>
<evidence type="ECO:0000256" key="8">
    <source>
        <dbReference type="PROSITE-ProRule" id="PRU01382"/>
    </source>
</evidence>
<feature type="domain" description="DNA topoisomerase I eukaryotic-type" evidence="12">
    <location>
        <begin position="290"/>
        <end position="679"/>
    </location>
</feature>
<keyword evidence="6 8" id="KW-0238">DNA-binding</keyword>
<gene>
    <name evidence="13" type="ORF">CROS1456_LOCUS1832</name>
    <name evidence="14" type="ORF">HKI87_02g17100</name>
</gene>
<dbReference type="PANTHER" id="PTHR10290">
    <property type="entry name" value="DNA TOPOISOMERASE I"/>
    <property type="match status" value="1"/>
</dbReference>
<dbReference type="InterPro" id="IPR008336">
    <property type="entry name" value="TopoI_DNA-bd_euk"/>
</dbReference>
<dbReference type="InterPro" id="IPR001631">
    <property type="entry name" value="TopoI"/>
</dbReference>
<dbReference type="CDD" id="cd00659">
    <property type="entry name" value="Topo_IB_C"/>
    <property type="match status" value="1"/>
</dbReference>
<evidence type="ECO:0000256" key="7">
    <source>
        <dbReference type="ARBA" id="ARBA00023235"/>
    </source>
</evidence>
<accession>A0A7S3FML0</accession>
<protein>
    <recommendedName>
        <fullName evidence="9">DNA topoisomerase I</fullName>
        <ecNumber evidence="9">5.6.2.1</ecNumber>
    </recommendedName>
    <alternativeName>
        <fullName evidence="9">DNA topoisomerase 1</fullName>
    </alternativeName>
</protein>